<dbReference type="Proteomes" id="UP000177870">
    <property type="component" value="Chromosome"/>
</dbReference>
<evidence type="ECO:0008006" key="3">
    <source>
        <dbReference type="Google" id="ProtNLM"/>
    </source>
</evidence>
<dbReference type="EMBL" id="CP017599">
    <property type="protein sequence ID" value="AOX02790.1"/>
    <property type="molecule type" value="Genomic_DNA"/>
</dbReference>
<gene>
    <name evidence="1" type="ORF">BJP34_28100</name>
</gene>
<dbReference type="KEGG" id="mpro:BJP34_28100"/>
<proteinExistence type="predicted"/>
<protein>
    <recommendedName>
        <fullName evidence="3">Ribbon-helix-helix domain-containing protein</fullName>
    </recommendedName>
</protein>
<organism evidence="1 2">
    <name type="scientific">Moorena producens PAL-8-15-08-1</name>
    <dbReference type="NCBI Taxonomy" id="1458985"/>
    <lineage>
        <taxon>Bacteria</taxon>
        <taxon>Bacillati</taxon>
        <taxon>Cyanobacteriota</taxon>
        <taxon>Cyanophyceae</taxon>
        <taxon>Coleofasciculales</taxon>
        <taxon>Coleofasciculaceae</taxon>
        <taxon>Moorena</taxon>
    </lineage>
</organism>
<evidence type="ECO:0000313" key="1">
    <source>
        <dbReference type="EMBL" id="AOX02790.1"/>
    </source>
</evidence>
<reference evidence="2" key="1">
    <citation type="submission" date="2016-10" db="EMBL/GenBank/DDBJ databases">
        <title>Comparative genomics uncovers the prolific and rare metabolic potential of the cyanobacterial genus Moorea.</title>
        <authorList>
            <person name="Leao T."/>
            <person name="Castelao G."/>
            <person name="Korobeynikov A."/>
            <person name="Monroe E.A."/>
            <person name="Podell S."/>
            <person name="Glukhov E."/>
            <person name="Allen E."/>
            <person name="Gerwick W.H."/>
            <person name="Gerwick L."/>
        </authorList>
    </citation>
    <scope>NUCLEOTIDE SEQUENCE [LARGE SCALE GENOMIC DNA]</scope>
    <source>
        <strain evidence="2">PAL-8-15-08-1</strain>
    </source>
</reference>
<accession>A0A1D8TYP8</accession>
<dbReference type="OrthoDB" id="516757at2"/>
<evidence type="ECO:0000313" key="2">
    <source>
        <dbReference type="Proteomes" id="UP000177870"/>
    </source>
</evidence>
<name>A0A1D8TYP8_9CYAN</name>
<dbReference type="AlphaFoldDB" id="A0A1D8TYP8"/>
<sequence length="59" mass="6675">MPEKIKKKVGRPSLHGVRKKSYSVMTTETAWNGLKEMAKEANLSLSEFLETLGRTKQLP</sequence>
<dbReference type="RefSeq" id="WP_070395189.1">
    <property type="nucleotide sequence ID" value="NZ_CP017599.1"/>
</dbReference>